<accession>A0ABY7WSZ1</accession>
<comment type="subcellular location">
    <subcellularLocation>
        <location evidence="1">Cell membrane</location>
        <topology evidence="1">Multi-pass membrane protein</topology>
    </subcellularLocation>
</comment>
<feature type="transmembrane region" description="Helical" evidence="7">
    <location>
        <begin position="105"/>
        <end position="123"/>
    </location>
</feature>
<dbReference type="Pfam" id="PF07690">
    <property type="entry name" value="MFS_1"/>
    <property type="match status" value="1"/>
</dbReference>
<evidence type="ECO:0000256" key="7">
    <source>
        <dbReference type="SAM" id="Phobius"/>
    </source>
</evidence>
<feature type="transmembrane region" description="Helical" evidence="7">
    <location>
        <begin position="73"/>
        <end position="99"/>
    </location>
</feature>
<dbReference type="PRINTS" id="PR01036">
    <property type="entry name" value="TCRTETB"/>
</dbReference>
<protein>
    <submittedName>
        <fullName evidence="9">MFS transporter</fullName>
    </submittedName>
</protein>
<evidence type="ECO:0000256" key="6">
    <source>
        <dbReference type="ARBA" id="ARBA00023136"/>
    </source>
</evidence>
<dbReference type="InterPro" id="IPR004638">
    <property type="entry name" value="EmrB-like"/>
</dbReference>
<dbReference type="InterPro" id="IPR011701">
    <property type="entry name" value="MFS"/>
</dbReference>
<evidence type="ECO:0000313" key="9">
    <source>
        <dbReference type="EMBL" id="WDF83277.1"/>
    </source>
</evidence>
<evidence type="ECO:0000256" key="4">
    <source>
        <dbReference type="ARBA" id="ARBA00022692"/>
    </source>
</evidence>
<dbReference type="Gene3D" id="1.20.1250.20">
    <property type="entry name" value="MFS general substrate transporter like domains"/>
    <property type="match status" value="1"/>
</dbReference>
<dbReference type="SUPFAM" id="SSF103473">
    <property type="entry name" value="MFS general substrate transporter"/>
    <property type="match status" value="1"/>
</dbReference>
<dbReference type="PANTHER" id="PTHR42718">
    <property type="entry name" value="MAJOR FACILITATOR SUPERFAMILY MULTIDRUG TRANSPORTER MFSC"/>
    <property type="match status" value="1"/>
</dbReference>
<dbReference type="PROSITE" id="PS50850">
    <property type="entry name" value="MFS"/>
    <property type="match status" value="1"/>
</dbReference>
<feature type="transmembrane region" description="Helical" evidence="7">
    <location>
        <begin position="499"/>
        <end position="518"/>
    </location>
</feature>
<name>A0ABY7WSZ1_9LACO</name>
<dbReference type="EMBL" id="CP117884">
    <property type="protein sequence ID" value="WDF83277.1"/>
    <property type="molecule type" value="Genomic_DNA"/>
</dbReference>
<feature type="transmembrane region" description="Helical" evidence="7">
    <location>
        <begin position="350"/>
        <end position="377"/>
    </location>
</feature>
<dbReference type="Gene3D" id="1.20.1720.10">
    <property type="entry name" value="Multidrug resistance protein D"/>
    <property type="match status" value="1"/>
</dbReference>
<dbReference type="CDD" id="cd17321">
    <property type="entry name" value="MFS_MMR_MDR_like"/>
    <property type="match status" value="1"/>
</dbReference>
<dbReference type="NCBIfam" id="TIGR00711">
    <property type="entry name" value="efflux_EmrB"/>
    <property type="match status" value="1"/>
</dbReference>
<proteinExistence type="predicted"/>
<feature type="transmembrane region" description="Helical" evidence="7">
    <location>
        <begin position="43"/>
        <end position="61"/>
    </location>
</feature>
<dbReference type="InterPro" id="IPR036259">
    <property type="entry name" value="MFS_trans_sf"/>
</dbReference>
<feature type="transmembrane region" description="Helical" evidence="7">
    <location>
        <begin position="327"/>
        <end position="344"/>
    </location>
</feature>
<evidence type="ECO:0000256" key="2">
    <source>
        <dbReference type="ARBA" id="ARBA00022448"/>
    </source>
</evidence>
<feature type="transmembrane region" description="Helical" evidence="7">
    <location>
        <begin position="221"/>
        <end position="241"/>
    </location>
</feature>
<feature type="transmembrane region" description="Helical" evidence="7">
    <location>
        <begin position="130"/>
        <end position="149"/>
    </location>
</feature>
<gene>
    <name evidence="9" type="ORF">PQ472_03295</name>
</gene>
<dbReference type="InterPro" id="IPR020846">
    <property type="entry name" value="MFS_dom"/>
</dbReference>
<keyword evidence="4 7" id="KW-0812">Transmembrane</keyword>
<evidence type="ECO:0000313" key="10">
    <source>
        <dbReference type="Proteomes" id="UP001220377"/>
    </source>
</evidence>
<keyword evidence="6 7" id="KW-0472">Membrane</keyword>
<keyword evidence="3" id="KW-1003">Cell membrane</keyword>
<feature type="transmembrane region" description="Helical" evidence="7">
    <location>
        <begin position="296"/>
        <end position="320"/>
    </location>
</feature>
<evidence type="ECO:0000259" key="8">
    <source>
        <dbReference type="PROSITE" id="PS50850"/>
    </source>
</evidence>
<dbReference type="PANTHER" id="PTHR42718:SF46">
    <property type="entry name" value="BLR6921 PROTEIN"/>
    <property type="match status" value="1"/>
</dbReference>
<evidence type="ECO:0000256" key="5">
    <source>
        <dbReference type="ARBA" id="ARBA00022989"/>
    </source>
</evidence>
<feature type="transmembrane region" description="Helical" evidence="7">
    <location>
        <begin position="262"/>
        <end position="284"/>
    </location>
</feature>
<feature type="domain" description="Major facilitator superfamily (MFS) profile" evidence="8">
    <location>
        <begin position="7"/>
        <end position="456"/>
    </location>
</feature>
<evidence type="ECO:0000256" key="1">
    <source>
        <dbReference type="ARBA" id="ARBA00004651"/>
    </source>
</evidence>
<feature type="transmembrane region" description="Helical" evidence="7">
    <location>
        <begin position="161"/>
        <end position="181"/>
    </location>
</feature>
<feature type="transmembrane region" description="Helical" evidence="7">
    <location>
        <begin position="398"/>
        <end position="415"/>
    </location>
</feature>
<organism evidence="9 10">
    <name type="scientific">Lacticaseibacillus pabuli</name>
    <dbReference type="NCBI Taxonomy" id="3025672"/>
    <lineage>
        <taxon>Bacteria</taxon>
        <taxon>Bacillati</taxon>
        <taxon>Bacillota</taxon>
        <taxon>Bacilli</taxon>
        <taxon>Lactobacillales</taxon>
        <taxon>Lactobacillaceae</taxon>
        <taxon>Lacticaseibacillus</taxon>
    </lineage>
</organism>
<reference evidence="9 10" key="1">
    <citation type="submission" date="2023-02" db="EMBL/GenBank/DDBJ databases">
        <title>Genome sequence of Lacticaseibacillus sp. KACC 23028.</title>
        <authorList>
            <person name="Kim S."/>
            <person name="Heo J."/>
            <person name="Kwon S.-W."/>
        </authorList>
    </citation>
    <scope>NUCLEOTIDE SEQUENCE [LARGE SCALE GENOMIC DNA]</scope>
    <source>
        <strain evidence="9 10">KACC 23028</strain>
    </source>
</reference>
<dbReference type="Proteomes" id="UP001220377">
    <property type="component" value="Chromosome"/>
</dbReference>
<sequence length="538" mass="57533">MNKRWLIVWTMAIGIFLCMLDTTIMNIALPAIQHGLNVSLDSLTWALNVYTIFFAVLTIPLGQIADRLGRNRVYVFGLALFIAGSIISASAPAVWTLIIGRAVQSVGAAIVFPSSMTIGLGATDLRDRKIVLTILGMTQGFAATLGPVVGGVITTWLGWRWVFWINVPLGLIAMALCLNLLPMHQAESAKHKGIDLAGMFTAMIMLFSLTVGLIYGRAWGWLDARIIGLFAVMIISLIVFVQVERRVRYPMVPLELFKSRQFSGSALASVIAQMLIVGVSVILPTFLTNVQNHTELVAALLITPMSVMTLLVSPISGALLDRLGPRLMVFTGMFLLVIGYAILATMNPTVYWEMCLACIFVGSGFGVIAGPIMILGAADFTGPMLTASQSVLGVIKQIGTLLAVAIFVSALTANIQSAKSQSVRDVTRYSQTLKLPKATQAAFAGHATAAIKRGSDAGNSGATSPESAKPTNQTDAVIAKAAAHVAQHTKGLIVQAFFLAYRGALPVAVLAVGISLCFERKRQAEKQAEESRVVAQSK</sequence>
<keyword evidence="10" id="KW-1185">Reference proteome</keyword>
<keyword evidence="2" id="KW-0813">Transport</keyword>
<evidence type="ECO:0000256" key="3">
    <source>
        <dbReference type="ARBA" id="ARBA00022475"/>
    </source>
</evidence>
<feature type="transmembrane region" description="Helical" evidence="7">
    <location>
        <begin position="193"/>
        <end position="215"/>
    </location>
</feature>
<feature type="transmembrane region" description="Helical" evidence="7">
    <location>
        <begin position="7"/>
        <end position="31"/>
    </location>
</feature>
<keyword evidence="5 7" id="KW-1133">Transmembrane helix</keyword>
<dbReference type="RefSeq" id="WP_274261334.1">
    <property type="nucleotide sequence ID" value="NZ_CP117884.1"/>
</dbReference>